<gene>
    <name evidence="1" type="ORF">IAD26_01250</name>
</gene>
<reference evidence="1" key="1">
    <citation type="submission" date="2020-10" db="EMBL/GenBank/DDBJ databases">
        <authorList>
            <person name="Gilroy R."/>
        </authorList>
    </citation>
    <scope>NUCLEOTIDE SEQUENCE</scope>
    <source>
        <strain evidence="1">CHK154-7741</strain>
    </source>
</reference>
<sequence>MTNHEEMEEQLIETVDEEGNIINFELIDIIDMDGQEYGLLLPKEENDDPEEEKEVVLMRLTKEGEEYVFEMIEDDEEFNKVVDYIDSLEETEEDAQ</sequence>
<comment type="caution">
    <text evidence="1">The sequence shown here is derived from an EMBL/GenBank/DDBJ whole genome shotgun (WGS) entry which is preliminary data.</text>
</comment>
<dbReference type="InterPro" id="IPR009711">
    <property type="entry name" value="UPF0473"/>
</dbReference>
<organism evidence="1 2">
    <name type="scientific">Candidatus Limenecus avicola</name>
    <dbReference type="NCBI Taxonomy" id="2840847"/>
    <lineage>
        <taxon>Bacteria</taxon>
        <taxon>Bacillati</taxon>
        <taxon>Bacillota</taxon>
        <taxon>Clostridia</taxon>
        <taxon>Eubacteriales</taxon>
        <taxon>Clostridiaceae</taxon>
        <taxon>Clostridiaceae incertae sedis</taxon>
        <taxon>Candidatus Limenecus</taxon>
    </lineage>
</organism>
<accession>A0A9D1MYF5</accession>
<name>A0A9D1MYF5_9CLOT</name>
<protein>
    <submittedName>
        <fullName evidence="1">DUF1292 domain-containing protein</fullName>
    </submittedName>
</protein>
<reference evidence="1" key="2">
    <citation type="journal article" date="2021" name="PeerJ">
        <title>Extensive microbial diversity within the chicken gut microbiome revealed by metagenomics and culture.</title>
        <authorList>
            <person name="Gilroy R."/>
            <person name="Ravi A."/>
            <person name="Getino M."/>
            <person name="Pursley I."/>
            <person name="Horton D.L."/>
            <person name="Alikhan N.F."/>
            <person name="Baker D."/>
            <person name="Gharbi K."/>
            <person name="Hall N."/>
            <person name="Watson M."/>
            <person name="Adriaenssens E.M."/>
            <person name="Foster-Nyarko E."/>
            <person name="Jarju S."/>
            <person name="Secka A."/>
            <person name="Antonio M."/>
            <person name="Oren A."/>
            <person name="Chaudhuri R.R."/>
            <person name="La Ragione R."/>
            <person name="Hildebrand F."/>
            <person name="Pallen M.J."/>
        </authorList>
    </citation>
    <scope>NUCLEOTIDE SEQUENCE</scope>
    <source>
        <strain evidence="1">CHK154-7741</strain>
    </source>
</reference>
<evidence type="ECO:0000313" key="2">
    <source>
        <dbReference type="Proteomes" id="UP000886748"/>
    </source>
</evidence>
<evidence type="ECO:0000313" key="1">
    <source>
        <dbReference type="EMBL" id="HIU91740.1"/>
    </source>
</evidence>
<dbReference type="EMBL" id="DVOD01000011">
    <property type="protein sequence ID" value="HIU91740.1"/>
    <property type="molecule type" value="Genomic_DNA"/>
</dbReference>
<dbReference type="Proteomes" id="UP000886748">
    <property type="component" value="Unassembled WGS sequence"/>
</dbReference>
<dbReference type="Pfam" id="PF06949">
    <property type="entry name" value="DUF1292"/>
    <property type="match status" value="1"/>
</dbReference>
<dbReference type="AlphaFoldDB" id="A0A9D1MYF5"/>
<proteinExistence type="predicted"/>